<dbReference type="EMBL" id="FLQW01003111">
    <property type="protein sequence ID" value="SBS94976.1"/>
    <property type="molecule type" value="Genomic_DNA"/>
</dbReference>
<evidence type="ECO:0000256" key="2">
    <source>
        <dbReference type="SAM" id="Phobius"/>
    </source>
</evidence>
<dbReference type="Proteomes" id="UP000078597">
    <property type="component" value="Unassembled WGS sequence"/>
</dbReference>
<reference evidence="5 7" key="3">
    <citation type="submission" date="2016-06" db="EMBL/GenBank/DDBJ databases">
        <authorList>
            <consortium name="Pathogen Informatics"/>
        </authorList>
    </citation>
    <scope>NUCLEOTIDE SEQUENCE [LARGE SCALE GENOMIC DNA]</scope>
</reference>
<feature type="transmembrane region" description="Helical" evidence="2">
    <location>
        <begin position="115"/>
        <end position="136"/>
    </location>
</feature>
<evidence type="ECO:0000313" key="6">
    <source>
        <dbReference type="Proteomes" id="UP000078597"/>
    </source>
</evidence>
<gene>
    <name evidence="5" type="primary">PmUG01_10012700</name>
    <name evidence="4" type="ORF">PMALA_045610</name>
    <name evidence="5" type="ORF">PMUG01_10012700</name>
</gene>
<keyword evidence="7" id="KW-1185">Reference proteome</keyword>
<dbReference type="AlphaFoldDB" id="A0A1A8WRN4"/>
<dbReference type="EMBL" id="LT594631">
    <property type="protein sequence ID" value="SCN44562.1"/>
    <property type="molecule type" value="Genomic_DNA"/>
</dbReference>
<sequence>MKFSKVYTVIAVIFAVKLINPTLCDQVSTNTGPVNNKANSGTTSTPATPSKSDSPNSPSVNSPSTNSASTNSVPSTTASLSSLSASPPTADESDKVIDKINEELEKKKKKKKVCILSAAATAMALLLGSALGFGIYKHKKGSKQKV</sequence>
<dbReference type="GeneID" id="39869127"/>
<dbReference type="KEGG" id="pmal:PMUG01_10012700"/>
<feature type="signal peptide" evidence="3">
    <location>
        <begin position="1"/>
        <end position="24"/>
    </location>
</feature>
<organism evidence="4 6">
    <name type="scientific">Plasmodium malariae</name>
    <dbReference type="NCBI Taxonomy" id="5858"/>
    <lineage>
        <taxon>Eukaryota</taxon>
        <taxon>Sar</taxon>
        <taxon>Alveolata</taxon>
        <taxon>Apicomplexa</taxon>
        <taxon>Aconoidasida</taxon>
        <taxon>Haemosporida</taxon>
        <taxon>Plasmodiidae</taxon>
        <taxon>Plasmodium</taxon>
        <taxon>Plasmodium (Plasmodium)</taxon>
    </lineage>
</organism>
<keyword evidence="2" id="KW-0472">Membrane</keyword>
<keyword evidence="3" id="KW-0732">Signal</keyword>
<evidence type="ECO:0000313" key="7">
    <source>
        <dbReference type="Proteomes" id="UP000219813"/>
    </source>
</evidence>
<feature type="compositionally biased region" description="Polar residues" evidence="1">
    <location>
        <begin position="30"/>
        <end position="47"/>
    </location>
</feature>
<dbReference type="Pfam" id="PF09716">
    <property type="entry name" value="ETRAMP"/>
    <property type="match status" value="1"/>
</dbReference>
<evidence type="ECO:0000256" key="1">
    <source>
        <dbReference type="SAM" id="MobiDB-lite"/>
    </source>
</evidence>
<evidence type="ECO:0000313" key="4">
    <source>
        <dbReference type="EMBL" id="SBS94976.1"/>
    </source>
</evidence>
<reference evidence="4" key="2">
    <citation type="submission" date="2016-05" db="EMBL/GenBank/DDBJ databases">
        <authorList>
            <person name="Lavstsen T."/>
            <person name="Jespersen J.S."/>
        </authorList>
    </citation>
    <scope>NUCLEOTIDE SEQUENCE [LARGE SCALE GENOMIC DNA]</scope>
</reference>
<dbReference type="Proteomes" id="UP000219813">
    <property type="component" value="Chromosome 10"/>
</dbReference>
<feature type="chain" id="PRO_5015059705" evidence="3">
    <location>
        <begin position="25"/>
        <end position="146"/>
    </location>
</feature>
<name>A0A1A8WRN4_PLAMA</name>
<dbReference type="NCBIfam" id="TIGR01495">
    <property type="entry name" value="ETRAMP"/>
    <property type="match status" value="1"/>
</dbReference>
<evidence type="ECO:0000256" key="3">
    <source>
        <dbReference type="SAM" id="SignalP"/>
    </source>
</evidence>
<dbReference type="InterPro" id="IPR006389">
    <property type="entry name" value="Early_transc_mb_plasmodium"/>
</dbReference>
<feature type="compositionally biased region" description="Low complexity" evidence="1">
    <location>
        <begin position="48"/>
        <end position="90"/>
    </location>
</feature>
<dbReference type="VEuPathDB" id="PlasmoDB:PmUG01_10012700"/>
<protein>
    <submittedName>
        <fullName evidence="4">Early transcribed membrane protein</fullName>
    </submittedName>
</protein>
<reference evidence="6" key="1">
    <citation type="submission" date="2016-05" db="EMBL/GenBank/DDBJ databases">
        <authorList>
            <person name="Naeem Raeece"/>
        </authorList>
    </citation>
    <scope>NUCLEOTIDE SEQUENCE [LARGE SCALE GENOMIC DNA]</scope>
</reference>
<dbReference type="OMA" id="KLLTPEC"/>
<dbReference type="RefSeq" id="XP_028861909.1">
    <property type="nucleotide sequence ID" value="XM_029005307.1"/>
</dbReference>
<keyword evidence="2" id="KW-0812">Transmembrane</keyword>
<accession>A0A1A8WRN4</accession>
<proteinExistence type="predicted"/>
<feature type="region of interest" description="Disordered" evidence="1">
    <location>
        <begin position="30"/>
        <end position="97"/>
    </location>
</feature>
<evidence type="ECO:0000313" key="5">
    <source>
        <dbReference type="EMBL" id="SCN44562.1"/>
    </source>
</evidence>
<keyword evidence="2" id="KW-1133">Transmembrane helix</keyword>